<feature type="domain" description="AMP-dependent synthetase/ligase" evidence="3">
    <location>
        <begin position="36"/>
        <end position="409"/>
    </location>
</feature>
<dbReference type="AlphaFoldDB" id="A0A372LF98"/>
<keyword evidence="6" id="KW-1185">Reference proteome</keyword>
<dbReference type="GO" id="GO:0006631">
    <property type="term" value="P:fatty acid metabolic process"/>
    <property type="evidence" value="ECO:0007669"/>
    <property type="project" value="TreeGrafter"/>
</dbReference>
<gene>
    <name evidence="5" type="ORF">D0466_03475</name>
</gene>
<dbReference type="Gene3D" id="3.40.50.12780">
    <property type="entry name" value="N-terminal domain of ligase-like"/>
    <property type="match status" value="1"/>
</dbReference>
<evidence type="ECO:0000259" key="4">
    <source>
        <dbReference type="Pfam" id="PF13193"/>
    </source>
</evidence>
<evidence type="ECO:0000313" key="5">
    <source>
        <dbReference type="EMBL" id="RFU64985.1"/>
    </source>
</evidence>
<comment type="similarity">
    <text evidence="1">Belongs to the ATP-dependent AMP-binding enzyme family.</text>
</comment>
<evidence type="ECO:0000256" key="2">
    <source>
        <dbReference type="ARBA" id="ARBA00022598"/>
    </source>
</evidence>
<sequence>MRYMGNIKGESKKRNIRETKLLDRIEQTDRILYKMLERRASESPDLELFRTVDGEIYSFGAVNNHANQLANGLSSIGVRPKDTVCWMLPTSPESMGYWFALSKCGAVEICINEAYRGEILQYVLNDSRAKTLIIHAKYYSRIMEIADGLTNLQRVVIVGDDELDIGKLVKPLHVELYSHFNFKDKQPVEIAYQEQNPSFHETSTIIYTSGTTGQSKGVMISHHMLFFYGLTYVESIGINKEDIIYHFLPFFHVSGRQLVGGAIISGARFVLRERFSVTNFWKDIKSNNCTQVVAVGGTPSLILAEEESPDDGDNPLEVVWAVPALPNIYSKFEERFNTRVTVPFGGTEMTYITKPDLREGAAKKGSSGIANDYFEIRIVDYHDNILAHGEIGEIVVRPKISEIILQGYWNKPESTVISLRNAWYHTGDLGYLDEQGYLFFTDRKKDSIRRRGENISSSEVENIISKHEEVVHCAAVPVASEIGEDEVKICLTLRSQTTFDRVEFIKWCFDRMPYFMVPRFLEILDAMPLTALGKIEKYKLGEIGANTWDVEQAGYRITRDGIMPSQR</sequence>
<dbReference type="GO" id="GO:0031956">
    <property type="term" value="F:medium-chain fatty acid-CoA ligase activity"/>
    <property type="evidence" value="ECO:0007669"/>
    <property type="project" value="TreeGrafter"/>
</dbReference>
<evidence type="ECO:0008006" key="7">
    <source>
        <dbReference type="Google" id="ProtNLM"/>
    </source>
</evidence>
<reference evidence="5 6" key="1">
    <citation type="submission" date="2018-08" db="EMBL/GenBank/DDBJ databases">
        <title>Bacillus chawlae sp. nov., Bacillus glennii sp. nov., and Bacillus saganii sp. nov. Isolated from the Vehicle Assembly Building at Kennedy Space Center where the Viking Spacecraft were Assembled.</title>
        <authorList>
            <person name="Seuylemezian A."/>
            <person name="Vaishampayan P."/>
        </authorList>
    </citation>
    <scope>NUCLEOTIDE SEQUENCE [LARGE SCALE GENOMIC DNA]</scope>
    <source>
        <strain evidence="5 6">V44-8</strain>
    </source>
</reference>
<dbReference type="InterPro" id="IPR000873">
    <property type="entry name" value="AMP-dep_synth/lig_dom"/>
</dbReference>
<dbReference type="SUPFAM" id="SSF56801">
    <property type="entry name" value="Acetyl-CoA synthetase-like"/>
    <property type="match status" value="1"/>
</dbReference>
<dbReference type="PROSITE" id="PS00455">
    <property type="entry name" value="AMP_BINDING"/>
    <property type="match status" value="1"/>
</dbReference>
<dbReference type="Pfam" id="PF13193">
    <property type="entry name" value="AMP-binding_C"/>
    <property type="match status" value="1"/>
</dbReference>
<dbReference type="InterPro" id="IPR042099">
    <property type="entry name" value="ANL_N_sf"/>
</dbReference>
<dbReference type="Gene3D" id="3.30.300.30">
    <property type="match status" value="1"/>
</dbReference>
<dbReference type="InterPro" id="IPR045851">
    <property type="entry name" value="AMP-bd_C_sf"/>
</dbReference>
<organism evidence="5 6">
    <name type="scientific">Peribacillus glennii</name>
    <dbReference type="NCBI Taxonomy" id="2303991"/>
    <lineage>
        <taxon>Bacteria</taxon>
        <taxon>Bacillati</taxon>
        <taxon>Bacillota</taxon>
        <taxon>Bacilli</taxon>
        <taxon>Bacillales</taxon>
        <taxon>Bacillaceae</taxon>
        <taxon>Peribacillus</taxon>
    </lineage>
</organism>
<dbReference type="PANTHER" id="PTHR43201">
    <property type="entry name" value="ACYL-COA SYNTHETASE"/>
    <property type="match status" value="1"/>
</dbReference>
<dbReference type="InterPro" id="IPR020845">
    <property type="entry name" value="AMP-binding_CS"/>
</dbReference>
<keyword evidence="2" id="KW-0436">Ligase</keyword>
<evidence type="ECO:0000256" key="1">
    <source>
        <dbReference type="ARBA" id="ARBA00006432"/>
    </source>
</evidence>
<name>A0A372LF98_9BACI</name>
<proteinExistence type="inferred from homology"/>
<comment type="caution">
    <text evidence="5">The sequence shown here is derived from an EMBL/GenBank/DDBJ whole genome shotgun (WGS) entry which is preliminary data.</text>
</comment>
<protein>
    <recommendedName>
        <fullName evidence="7">ATP-dependent acyl-CoA ligase</fullName>
    </recommendedName>
</protein>
<dbReference type="PANTHER" id="PTHR43201:SF5">
    <property type="entry name" value="MEDIUM-CHAIN ACYL-COA LIGASE ACSF2, MITOCHONDRIAL"/>
    <property type="match status" value="1"/>
</dbReference>
<dbReference type="InterPro" id="IPR025110">
    <property type="entry name" value="AMP-bd_C"/>
</dbReference>
<accession>A0A372LF98</accession>
<feature type="domain" description="AMP-binding enzyme C-terminal" evidence="4">
    <location>
        <begin position="459"/>
        <end position="534"/>
    </location>
</feature>
<evidence type="ECO:0000259" key="3">
    <source>
        <dbReference type="Pfam" id="PF00501"/>
    </source>
</evidence>
<dbReference type="Proteomes" id="UP000262939">
    <property type="component" value="Unassembled WGS sequence"/>
</dbReference>
<dbReference type="EMBL" id="QVTD01000003">
    <property type="protein sequence ID" value="RFU64985.1"/>
    <property type="molecule type" value="Genomic_DNA"/>
</dbReference>
<evidence type="ECO:0000313" key="6">
    <source>
        <dbReference type="Proteomes" id="UP000262939"/>
    </source>
</evidence>
<dbReference type="Pfam" id="PF00501">
    <property type="entry name" value="AMP-binding"/>
    <property type="match status" value="1"/>
</dbReference>